<dbReference type="PATRIC" id="fig|1224163.3.peg.117"/>
<dbReference type="EMBL" id="CP003924">
    <property type="protein sequence ID" value="AGS33599.1"/>
    <property type="molecule type" value="Genomic_DNA"/>
</dbReference>
<protein>
    <submittedName>
        <fullName evidence="1">Uncharacterized protein</fullName>
    </submittedName>
</protein>
<gene>
    <name evidence="1" type="ORF">B841_00580</name>
</gene>
<dbReference type="STRING" id="1224163.B841_00580"/>
<dbReference type="KEGG" id="cmd:B841_00580"/>
<dbReference type="HOGENOM" id="CLU_2733191_0_0_11"/>
<name>S5SR81_9CORY</name>
<evidence type="ECO:0000313" key="1">
    <source>
        <dbReference type="EMBL" id="AGS33599.1"/>
    </source>
</evidence>
<keyword evidence="2" id="KW-1185">Reference proteome</keyword>
<dbReference type="AlphaFoldDB" id="S5SR81"/>
<accession>S5SR81</accession>
<proteinExistence type="predicted"/>
<evidence type="ECO:0000313" key="2">
    <source>
        <dbReference type="Proteomes" id="UP000015388"/>
    </source>
</evidence>
<organism evidence="1 2">
    <name type="scientific">Corynebacterium maris DSM 45190</name>
    <dbReference type="NCBI Taxonomy" id="1224163"/>
    <lineage>
        <taxon>Bacteria</taxon>
        <taxon>Bacillati</taxon>
        <taxon>Actinomycetota</taxon>
        <taxon>Actinomycetes</taxon>
        <taxon>Mycobacteriales</taxon>
        <taxon>Corynebacteriaceae</taxon>
        <taxon>Corynebacterium</taxon>
    </lineage>
</organism>
<reference evidence="1 2" key="1">
    <citation type="submission" date="2012-11" db="EMBL/GenBank/DDBJ databases">
        <title>The complete genome sequence of Corynebacterium maris Coryn-1 (=DSM 45190).</title>
        <authorList>
            <person name="Schaffert L."/>
            <person name="Albersmeier A."/>
            <person name="Kalinowski J."/>
            <person name="Ruckert C."/>
        </authorList>
    </citation>
    <scope>NUCLEOTIDE SEQUENCE [LARGE SCALE GENOMIC DNA]</scope>
    <source>
        <strain evidence="2">Coryn-1</strain>
    </source>
</reference>
<sequence>MVGFVVNDSGVVVAPAFVVSPADGAAVAVVVSTGTVVSPGASEESPSPQAVKLKAATNTAAARLRAGRRLS</sequence>
<dbReference type="Proteomes" id="UP000015388">
    <property type="component" value="Chromosome"/>
</dbReference>